<protein>
    <submittedName>
        <fullName evidence="1">Uncharacterized protein</fullName>
    </submittedName>
</protein>
<gene>
    <name evidence="1" type="ORF">Patl1_26289</name>
</gene>
<organism evidence="1 2">
    <name type="scientific">Pistacia atlantica</name>
    <dbReference type="NCBI Taxonomy" id="434234"/>
    <lineage>
        <taxon>Eukaryota</taxon>
        <taxon>Viridiplantae</taxon>
        <taxon>Streptophyta</taxon>
        <taxon>Embryophyta</taxon>
        <taxon>Tracheophyta</taxon>
        <taxon>Spermatophyta</taxon>
        <taxon>Magnoliopsida</taxon>
        <taxon>eudicotyledons</taxon>
        <taxon>Gunneridae</taxon>
        <taxon>Pentapetalae</taxon>
        <taxon>rosids</taxon>
        <taxon>malvids</taxon>
        <taxon>Sapindales</taxon>
        <taxon>Anacardiaceae</taxon>
        <taxon>Pistacia</taxon>
    </lineage>
</organism>
<accession>A0ACC1B1K8</accession>
<comment type="caution">
    <text evidence="1">The sequence shown here is derived from an EMBL/GenBank/DDBJ whole genome shotgun (WGS) entry which is preliminary data.</text>
</comment>
<evidence type="ECO:0000313" key="1">
    <source>
        <dbReference type="EMBL" id="KAJ0092804.1"/>
    </source>
</evidence>
<evidence type="ECO:0000313" key="2">
    <source>
        <dbReference type="Proteomes" id="UP001164250"/>
    </source>
</evidence>
<dbReference type="EMBL" id="CM047903">
    <property type="protein sequence ID" value="KAJ0092804.1"/>
    <property type="molecule type" value="Genomic_DNA"/>
</dbReference>
<sequence>MHGESYTDFMLSKLVPVPGNIGESNLGMNTDLMIEIAQELDLIFDVAVNINTRGPSRILNFAKRCKKLCCFIHVSTGK</sequence>
<name>A0ACC1B1K8_9ROSI</name>
<proteinExistence type="predicted"/>
<keyword evidence="2" id="KW-1185">Reference proteome</keyword>
<reference evidence="2" key="1">
    <citation type="journal article" date="2023" name="G3 (Bethesda)">
        <title>Genome assembly and association tests identify interacting loci associated with vigor, precocity, and sex in interspecific pistachio rootstocks.</title>
        <authorList>
            <person name="Palmer W."/>
            <person name="Jacygrad E."/>
            <person name="Sagayaradj S."/>
            <person name="Cavanaugh K."/>
            <person name="Han R."/>
            <person name="Bertier L."/>
            <person name="Beede B."/>
            <person name="Kafkas S."/>
            <person name="Golino D."/>
            <person name="Preece J."/>
            <person name="Michelmore R."/>
        </authorList>
    </citation>
    <scope>NUCLEOTIDE SEQUENCE [LARGE SCALE GENOMIC DNA]</scope>
</reference>
<dbReference type="Proteomes" id="UP001164250">
    <property type="component" value="Chromosome 7"/>
</dbReference>